<gene>
    <name evidence="1" type="ORF">dnm_039980</name>
</gene>
<keyword evidence="2" id="KW-1185">Reference proteome</keyword>
<proteinExistence type="predicted"/>
<name>A0A975GNN5_9BACT</name>
<accession>A0A975GNN5</accession>
<protein>
    <submittedName>
        <fullName evidence="1">Uncharacterized protein</fullName>
    </submittedName>
</protein>
<dbReference type="KEGG" id="dmm:dnm_039980"/>
<evidence type="ECO:0000313" key="1">
    <source>
        <dbReference type="EMBL" id="QTA87959.1"/>
    </source>
</evidence>
<organism evidence="1 2">
    <name type="scientific">Desulfonema magnum</name>
    <dbReference type="NCBI Taxonomy" id="45655"/>
    <lineage>
        <taxon>Bacteria</taxon>
        <taxon>Pseudomonadati</taxon>
        <taxon>Thermodesulfobacteriota</taxon>
        <taxon>Desulfobacteria</taxon>
        <taxon>Desulfobacterales</taxon>
        <taxon>Desulfococcaceae</taxon>
        <taxon>Desulfonema</taxon>
    </lineage>
</organism>
<reference evidence="1" key="1">
    <citation type="journal article" date="2021" name="Microb. Physiol.">
        <title>Proteogenomic Insights into the Physiology of Marine, Sulfate-Reducing, Filamentous Desulfonema limicola and Desulfonema magnum.</title>
        <authorList>
            <person name="Schnaars V."/>
            <person name="Wohlbrand L."/>
            <person name="Scheve S."/>
            <person name="Hinrichs C."/>
            <person name="Reinhardt R."/>
            <person name="Rabus R."/>
        </authorList>
    </citation>
    <scope>NUCLEOTIDE SEQUENCE</scope>
    <source>
        <strain evidence="1">4be13</strain>
    </source>
</reference>
<dbReference type="AlphaFoldDB" id="A0A975GNN5"/>
<dbReference type="Proteomes" id="UP000663722">
    <property type="component" value="Chromosome"/>
</dbReference>
<sequence length="62" mass="7283">MILLIKKMNIHLNVSFIKMCQESVKKHIRTKKGQVRMDKSEPGVPESALTARHEYFRIFPDI</sequence>
<dbReference type="EMBL" id="CP061800">
    <property type="protein sequence ID" value="QTA87959.1"/>
    <property type="molecule type" value="Genomic_DNA"/>
</dbReference>
<evidence type="ECO:0000313" key="2">
    <source>
        <dbReference type="Proteomes" id="UP000663722"/>
    </source>
</evidence>